<sequence>MQYEKVHQITSSALKFFEDHLKSPMIWQVFPRNFCEEASSLLLIILQQEGINDFKLMKGTNIENEHHFWLENDEYVIDLTAHQFDEIISPFLLIEKSKYPLSKVFSLDISEIIDFQNWGGLDPFKPKIQSIFYVDYYK</sequence>
<reference evidence="2 5" key="2">
    <citation type="submission" date="2017-05" db="EMBL/GenBank/DDBJ databases">
        <title>Draft genome sequence of MDR A. baumannii AB360.</title>
        <authorList>
            <person name="Wareham D.W."/>
            <person name="Bean D.C."/>
        </authorList>
    </citation>
    <scope>NUCLEOTIDE SEQUENCE [LARGE SCALE GENOMIC DNA]</scope>
    <source>
        <strain evidence="2 5">AB360</strain>
    </source>
</reference>
<evidence type="ECO:0000313" key="2">
    <source>
        <dbReference type="EMBL" id="OWK64843.1"/>
    </source>
</evidence>
<evidence type="ECO:0000313" key="4">
    <source>
        <dbReference type="Proteomes" id="UP000051322"/>
    </source>
</evidence>
<evidence type="ECO:0000313" key="3">
    <source>
        <dbReference type="EMBL" id="QTK44989.1"/>
    </source>
</evidence>
<dbReference type="EMBL" id="CP072270">
    <property type="protein sequence ID" value="QTK44989.1"/>
    <property type="molecule type" value="Genomic_DNA"/>
</dbReference>
<dbReference type="Proteomes" id="UP000197394">
    <property type="component" value="Unassembled WGS sequence"/>
</dbReference>
<dbReference type="Proteomes" id="UP000664966">
    <property type="component" value="Chromosome"/>
</dbReference>
<reference evidence="1 4" key="1">
    <citation type="submission" date="2015-10" db="EMBL/GenBank/DDBJ databases">
        <title>The utility of whole genome sequencing in characterizing Acinetobacter epidemiology and analyzing hospital outbreaks.</title>
        <authorList>
            <person name="Ozer E.A."/>
            <person name="Fitzpatrick M.A."/>
            <person name="Hauser A.R."/>
        </authorList>
    </citation>
    <scope>NUCLEOTIDE SEQUENCE [LARGE SCALE GENOMIC DNA]</scope>
    <source>
        <strain evidence="1 4">ABBL059</strain>
    </source>
</reference>
<gene>
    <name evidence="1" type="ORF">APD06_09255</name>
    <name evidence="2" type="ORF">CBE85_19715</name>
    <name evidence="3" type="ORF">J6E47_08050</name>
</gene>
<dbReference type="RefSeq" id="WP_005070343.1">
    <property type="nucleotide sequence ID" value="NZ_AP014649.1"/>
</dbReference>
<dbReference type="EMBL" id="LLFE01000196">
    <property type="protein sequence ID" value="KQD10105.1"/>
    <property type="molecule type" value="Genomic_DNA"/>
</dbReference>
<organism evidence="2 5">
    <name type="scientific">Acinetobacter baumannii</name>
    <dbReference type="NCBI Taxonomy" id="470"/>
    <lineage>
        <taxon>Bacteria</taxon>
        <taxon>Pseudomonadati</taxon>
        <taxon>Pseudomonadota</taxon>
        <taxon>Gammaproteobacteria</taxon>
        <taxon>Moraxellales</taxon>
        <taxon>Moraxellaceae</taxon>
        <taxon>Acinetobacter</taxon>
        <taxon>Acinetobacter calcoaceticus/baumannii complex</taxon>
    </lineage>
</organism>
<protein>
    <submittedName>
        <fullName evidence="2">Uncharacterized protein</fullName>
    </submittedName>
</protein>
<reference evidence="3" key="3">
    <citation type="submission" date="2021-03" db="EMBL/GenBank/DDBJ databases">
        <title>Complete genome sequencing of Acinetobacter baumannii.</title>
        <authorList>
            <person name="Yadav B."/>
            <person name="Makwana N."/>
            <person name="Kharat A.S."/>
            <person name="Veeraraghavan B."/>
            <person name="Vijayakumar S."/>
            <person name="Priya M."/>
        </authorList>
    </citation>
    <scope>NUCLEOTIDE SEQUENCE</scope>
    <source>
        <strain evidence="3">KSK6</strain>
    </source>
</reference>
<proteinExistence type="predicted"/>
<name>A0A0J8TKX0_ACIBA</name>
<evidence type="ECO:0000313" key="1">
    <source>
        <dbReference type="EMBL" id="KQD10105.1"/>
    </source>
</evidence>
<accession>A0A0J8TKX0</accession>
<dbReference type="EMBL" id="NGKM01000036">
    <property type="protein sequence ID" value="OWK64843.1"/>
    <property type="molecule type" value="Genomic_DNA"/>
</dbReference>
<dbReference type="Proteomes" id="UP000051322">
    <property type="component" value="Unassembled WGS sequence"/>
</dbReference>
<dbReference type="AlphaFoldDB" id="A0A0J8TKX0"/>
<evidence type="ECO:0000313" key="5">
    <source>
        <dbReference type="Proteomes" id="UP000197394"/>
    </source>
</evidence>